<sequence>MKNIISANQFKKEDLEKIITRAKVMEKECKSGKIKKLLKDKIVACIFFEPSTRTRLSFETAAFKLGAQVISAENAMENSSAYKGETIEDTTKILCSYADVVVIRHPKAGTLEAAAKVAIKPLINAGDGANEHPTQGLLDLYTIKKEHKRLTNLNIGFGGDLLNSRTLKSLVPLLRQYSGNKFYFLSPKELELPREFIRELKNNGVLFEESRSLEEKLPELDVLYMTRVQKERFPDEDSYNKVKDLFIFRKKHLKNMKKDAIIMHPLPKINEIEIEVDSDPRAAYFRQAQNGLYVRMALLCYALEL</sequence>
<feature type="binding site" evidence="7">
    <location>
        <position position="54"/>
    </location>
    <ligand>
        <name>carbamoyl phosphate</name>
        <dbReference type="ChEBI" id="CHEBI:58228"/>
    </ligand>
</feature>
<feature type="binding site" evidence="7">
    <location>
        <position position="227"/>
    </location>
    <ligand>
        <name>L-aspartate</name>
        <dbReference type="ChEBI" id="CHEBI:29991"/>
    </ligand>
</feature>
<dbReference type="SUPFAM" id="SSF53671">
    <property type="entry name" value="Aspartate/ornithine carbamoyltransferase"/>
    <property type="match status" value="1"/>
</dbReference>
<reference evidence="10 11" key="1">
    <citation type="journal article" date="2015" name="Nature">
        <title>rRNA introns, odd ribosomes, and small enigmatic genomes across a large radiation of phyla.</title>
        <authorList>
            <person name="Brown C.T."/>
            <person name="Hug L.A."/>
            <person name="Thomas B.C."/>
            <person name="Sharon I."/>
            <person name="Castelle C.J."/>
            <person name="Singh A."/>
            <person name="Wilkins M.J."/>
            <person name="Williams K.H."/>
            <person name="Banfield J.F."/>
        </authorList>
    </citation>
    <scope>NUCLEOTIDE SEQUENCE [LARGE SCALE GENOMIC DNA]</scope>
</reference>
<comment type="function">
    <text evidence="5 7">Catalyzes the condensation of carbamoyl phosphate and aspartate to form carbamoyl aspartate and inorganic phosphate, the committed step in the de novo pyrimidine nucleotide biosynthesis pathway.</text>
</comment>
<dbReference type="InterPro" id="IPR006131">
    <property type="entry name" value="Asp_carbamoyltransf_Asp/Orn-bd"/>
</dbReference>
<dbReference type="Proteomes" id="UP000034236">
    <property type="component" value="Unassembled WGS sequence"/>
</dbReference>
<dbReference type="AlphaFoldDB" id="A0A0G0VWR1"/>
<feature type="binding site" evidence="7">
    <location>
        <position position="267"/>
    </location>
    <ligand>
        <name>carbamoyl phosphate</name>
        <dbReference type="ChEBI" id="CHEBI:58228"/>
    </ligand>
</feature>
<comment type="caution">
    <text evidence="10">The sequence shown here is derived from an EMBL/GenBank/DDBJ whole genome shotgun (WGS) entry which is preliminary data.</text>
</comment>
<dbReference type="EMBL" id="LCBE01000010">
    <property type="protein sequence ID" value="KKS04112.1"/>
    <property type="molecule type" value="Genomic_DNA"/>
</dbReference>
<dbReference type="Gene3D" id="3.40.50.1370">
    <property type="entry name" value="Aspartate/ornithine carbamoyltransferase"/>
    <property type="match status" value="2"/>
</dbReference>
<dbReference type="PATRIC" id="fig|1618736.3.peg.401"/>
<feature type="binding site" evidence="7">
    <location>
        <position position="104"/>
    </location>
    <ligand>
        <name>carbamoyl phosphate</name>
        <dbReference type="ChEBI" id="CHEBI:58228"/>
    </ligand>
</feature>
<comment type="subunit">
    <text evidence="7">Heterododecamer (2C3:3R2) of six catalytic PyrB chains organized as two trimers (C3), and six regulatory PyrI chains organized as three dimers (R2).</text>
</comment>
<keyword evidence="4 7" id="KW-0665">Pyrimidine biosynthesis</keyword>
<dbReference type="HAMAP" id="MF_00001">
    <property type="entry name" value="Asp_carb_tr"/>
    <property type="match status" value="1"/>
</dbReference>
<comment type="catalytic activity">
    <reaction evidence="6 7">
        <text>carbamoyl phosphate + L-aspartate = N-carbamoyl-L-aspartate + phosphate + H(+)</text>
        <dbReference type="Rhea" id="RHEA:20013"/>
        <dbReference type="ChEBI" id="CHEBI:15378"/>
        <dbReference type="ChEBI" id="CHEBI:29991"/>
        <dbReference type="ChEBI" id="CHEBI:32814"/>
        <dbReference type="ChEBI" id="CHEBI:43474"/>
        <dbReference type="ChEBI" id="CHEBI:58228"/>
        <dbReference type="EC" id="2.1.3.2"/>
    </reaction>
</comment>
<dbReference type="PANTHER" id="PTHR45753">
    <property type="entry name" value="ORNITHINE CARBAMOYLTRANSFERASE, MITOCHONDRIAL"/>
    <property type="match status" value="1"/>
</dbReference>
<name>A0A0G0VWR1_9BACT</name>
<organism evidence="10 11">
    <name type="scientific">Candidatus Nomurabacteria bacterium GW2011_GWA2_41_25</name>
    <dbReference type="NCBI Taxonomy" id="1618736"/>
    <lineage>
        <taxon>Bacteria</taxon>
        <taxon>Candidatus Nomuraibacteriota</taxon>
    </lineage>
</organism>
<evidence type="ECO:0000259" key="9">
    <source>
        <dbReference type="Pfam" id="PF02729"/>
    </source>
</evidence>
<evidence type="ECO:0000313" key="11">
    <source>
        <dbReference type="Proteomes" id="UP000034236"/>
    </source>
</evidence>
<dbReference type="EC" id="2.1.3.2" evidence="7"/>
<dbReference type="GO" id="GO:0004070">
    <property type="term" value="F:aspartate carbamoyltransferase activity"/>
    <property type="evidence" value="ECO:0007669"/>
    <property type="project" value="UniProtKB-UniRule"/>
</dbReference>
<dbReference type="InterPro" id="IPR036901">
    <property type="entry name" value="Asp/Orn_carbamoylTrfase_sf"/>
</dbReference>
<dbReference type="PROSITE" id="PS00097">
    <property type="entry name" value="CARBAMOYLTRANSFERASE"/>
    <property type="match status" value="1"/>
</dbReference>
<evidence type="ECO:0000256" key="6">
    <source>
        <dbReference type="ARBA" id="ARBA00048859"/>
    </source>
</evidence>
<feature type="binding site" evidence="7">
    <location>
        <position position="135"/>
    </location>
    <ligand>
        <name>carbamoyl phosphate</name>
        <dbReference type="ChEBI" id="CHEBI:58228"/>
    </ligand>
</feature>
<evidence type="ECO:0000256" key="3">
    <source>
        <dbReference type="ARBA" id="ARBA00022679"/>
    </source>
</evidence>
<dbReference type="InterPro" id="IPR006132">
    <property type="entry name" value="Asp/Orn_carbamoyltranf_P-bd"/>
</dbReference>
<dbReference type="FunFam" id="3.40.50.1370:FF:000002">
    <property type="entry name" value="Aspartate carbamoyltransferase 2"/>
    <property type="match status" value="1"/>
</dbReference>
<dbReference type="InterPro" id="IPR002082">
    <property type="entry name" value="Asp_carbamoyltransf"/>
</dbReference>
<dbReference type="InterPro" id="IPR006130">
    <property type="entry name" value="Asp/Orn_carbamoylTrfase"/>
</dbReference>
<evidence type="ECO:0000259" key="8">
    <source>
        <dbReference type="Pfam" id="PF00185"/>
    </source>
</evidence>
<dbReference type="GO" id="GO:0044205">
    <property type="term" value="P:'de novo' UMP biosynthetic process"/>
    <property type="evidence" value="ECO:0007669"/>
    <property type="project" value="UniProtKB-UniRule"/>
</dbReference>
<dbReference type="GO" id="GO:0006520">
    <property type="term" value="P:amino acid metabolic process"/>
    <property type="evidence" value="ECO:0007669"/>
    <property type="project" value="InterPro"/>
</dbReference>
<feature type="binding site" evidence="7">
    <location>
        <position position="165"/>
    </location>
    <ligand>
        <name>L-aspartate</name>
        <dbReference type="ChEBI" id="CHEBI:29991"/>
    </ligand>
</feature>
<dbReference type="GO" id="GO:0016597">
    <property type="term" value="F:amino acid binding"/>
    <property type="evidence" value="ECO:0007669"/>
    <property type="project" value="InterPro"/>
</dbReference>
<feature type="binding site" evidence="7">
    <location>
        <position position="53"/>
    </location>
    <ligand>
        <name>carbamoyl phosphate</name>
        <dbReference type="ChEBI" id="CHEBI:58228"/>
    </ligand>
</feature>
<dbReference type="NCBIfam" id="TIGR00670">
    <property type="entry name" value="asp_carb_tr"/>
    <property type="match status" value="1"/>
</dbReference>
<feature type="binding site" evidence="7">
    <location>
        <position position="83"/>
    </location>
    <ligand>
        <name>L-aspartate</name>
        <dbReference type="ChEBI" id="CHEBI:29991"/>
    </ligand>
</feature>
<comment type="similarity">
    <text evidence="2 7">Belongs to the aspartate/ornithine carbamoyltransferase superfamily. ATCase family.</text>
</comment>
<proteinExistence type="inferred from homology"/>
<dbReference type="Pfam" id="PF00185">
    <property type="entry name" value="OTCace"/>
    <property type="match status" value="1"/>
</dbReference>
<evidence type="ECO:0000256" key="1">
    <source>
        <dbReference type="ARBA" id="ARBA00004852"/>
    </source>
</evidence>
<evidence type="ECO:0000256" key="4">
    <source>
        <dbReference type="ARBA" id="ARBA00022975"/>
    </source>
</evidence>
<dbReference type="PANTHER" id="PTHR45753:SF6">
    <property type="entry name" value="ASPARTATE CARBAMOYLTRANSFERASE"/>
    <property type="match status" value="1"/>
</dbReference>
<dbReference type="NCBIfam" id="NF002032">
    <property type="entry name" value="PRK00856.1"/>
    <property type="match status" value="1"/>
</dbReference>
<dbReference type="UniPathway" id="UPA00070">
    <property type="reaction ID" value="UER00116"/>
</dbReference>
<evidence type="ECO:0000313" key="10">
    <source>
        <dbReference type="EMBL" id="KKS04112.1"/>
    </source>
</evidence>
<dbReference type="PRINTS" id="PR00101">
    <property type="entry name" value="ATCASE"/>
</dbReference>
<feature type="domain" description="Aspartate/ornithine carbamoyltransferase Asp/Orn-binding" evidence="8">
    <location>
        <begin position="152"/>
        <end position="301"/>
    </location>
</feature>
<dbReference type="Pfam" id="PF02729">
    <property type="entry name" value="OTCace_N"/>
    <property type="match status" value="1"/>
</dbReference>
<dbReference type="GO" id="GO:0006207">
    <property type="term" value="P:'de novo' pyrimidine nucleobase biosynthetic process"/>
    <property type="evidence" value="ECO:0007669"/>
    <property type="project" value="InterPro"/>
</dbReference>
<protein>
    <recommendedName>
        <fullName evidence="7">Aspartate carbamoyltransferase</fullName>
        <ecNumber evidence="7">2.1.3.2</ecNumber>
    </recommendedName>
    <alternativeName>
        <fullName evidence="7">Aspartate transcarbamylase</fullName>
        <shortName evidence="7">ATCase</shortName>
    </alternativeName>
</protein>
<feature type="binding site" evidence="7">
    <location>
        <position position="266"/>
    </location>
    <ligand>
        <name>carbamoyl phosphate</name>
        <dbReference type="ChEBI" id="CHEBI:58228"/>
    </ligand>
</feature>
<evidence type="ECO:0000256" key="2">
    <source>
        <dbReference type="ARBA" id="ARBA00008896"/>
    </source>
</evidence>
<feature type="domain" description="Aspartate/ornithine carbamoyltransferase carbamoyl-P binding" evidence="9">
    <location>
        <begin position="2"/>
        <end position="144"/>
    </location>
</feature>
<evidence type="ECO:0000256" key="5">
    <source>
        <dbReference type="ARBA" id="ARBA00043884"/>
    </source>
</evidence>
<feature type="binding site" evidence="7">
    <location>
        <position position="132"/>
    </location>
    <ligand>
        <name>carbamoyl phosphate</name>
        <dbReference type="ChEBI" id="CHEBI:58228"/>
    </ligand>
</feature>
<dbReference type="PRINTS" id="PR00100">
    <property type="entry name" value="AOTCASE"/>
</dbReference>
<keyword evidence="3 7" id="KW-0808">Transferase</keyword>
<gene>
    <name evidence="7" type="primary">pyrB</name>
    <name evidence="10" type="ORF">UU58_C0010G0006</name>
</gene>
<accession>A0A0G0VWR1</accession>
<evidence type="ECO:0000256" key="7">
    <source>
        <dbReference type="HAMAP-Rule" id="MF_00001"/>
    </source>
</evidence>
<comment type="pathway">
    <text evidence="1 7">Pyrimidine metabolism; UMP biosynthesis via de novo pathway; (S)-dihydroorotate from bicarbonate: step 2/3.</text>
</comment>